<comment type="similarity">
    <text evidence="1 2">Belongs to the CutC family.</text>
</comment>
<evidence type="ECO:0000256" key="2">
    <source>
        <dbReference type="HAMAP-Rule" id="MF_00795"/>
    </source>
</evidence>
<gene>
    <name evidence="2" type="primary">cutC</name>
    <name evidence="3" type="ORF">DWX20_07045</name>
</gene>
<dbReference type="Gene3D" id="3.20.20.380">
    <property type="entry name" value="Copper homeostasis (CutC) domain"/>
    <property type="match status" value="1"/>
</dbReference>
<reference evidence="3 4" key="1">
    <citation type="submission" date="2018-08" db="EMBL/GenBank/DDBJ databases">
        <title>A genome reference for cultivated species of the human gut microbiota.</title>
        <authorList>
            <person name="Zou Y."/>
            <person name="Xue W."/>
            <person name="Luo G."/>
        </authorList>
    </citation>
    <scope>NUCLEOTIDE SEQUENCE [LARGE SCALE GENOMIC DNA]</scope>
    <source>
        <strain evidence="3 4">AF18-46</strain>
    </source>
</reference>
<dbReference type="InterPro" id="IPR005627">
    <property type="entry name" value="CutC-like"/>
</dbReference>
<dbReference type="Proteomes" id="UP000284731">
    <property type="component" value="Unassembled WGS sequence"/>
</dbReference>
<dbReference type="GO" id="GO:0005507">
    <property type="term" value="F:copper ion binding"/>
    <property type="evidence" value="ECO:0007669"/>
    <property type="project" value="TreeGrafter"/>
</dbReference>
<sequence length="247" mass="27037">MKIDIFEVCAGSVQDCINAQLGGADRVELNSALYLGGLTPSLAMLKLVKEKTSLKVICMDRPRAAGFCYDDVEIETMLEDAKILLENGADGISFGFLNSDATINVTETKKMVELIHRYQKEAVFHRAFDCVADPIQAIKLLIACGVDRILTSGLQPTALQGISAIAKLQSEFGNQIELLAGSGIHADNIRTLKEQTGIHQFHGSCKEWCKDSTTTVGNVSYAYHESDDYDCVSLEKVKCIVQELRGK</sequence>
<comment type="caution">
    <text evidence="3">The sequence shown here is derived from an EMBL/GenBank/DDBJ whole genome shotgun (WGS) entry which is preliminary data.</text>
</comment>
<dbReference type="EMBL" id="QRWX01000003">
    <property type="protein sequence ID" value="RGT54919.1"/>
    <property type="molecule type" value="Genomic_DNA"/>
</dbReference>
<evidence type="ECO:0000313" key="3">
    <source>
        <dbReference type="EMBL" id="RGT54919.1"/>
    </source>
</evidence>
<dbReference type="HAMAP" id="MF_00795">
    <property type="entry name" value="CutC"/>
    <property type="match status" value="1"/>
</dbReference>
<accession>A0A412PCU1</accession>
<evidence type="ECO:0000256" key="1">
    <source>
        <dbReference type="ARBA" id="ARBA00007768"/>
    </source>
</evidence>
<dbReference type="RefSeq" id="WP_118764981.1">
    <property type="nucleotide sequence ID" value="NZ_CABJCF010000003.1"/>
</dbReference>
<organism evidence="3 4">
    <name type="scientific">Solobacterium moorei</name>
    <dbReference type="NCBI Taxonomy" id="102148"/>
    <lineage>
        <taxon>Bacteria</taxon>
        <taxon>Bacillati</taxon>
        <taxon>Bacillota</taxon>
        <taxon>Erysipelotrichia</taxon>
        <taxon>Erysipelotrichales</taxon>
        <taxon>Erysipelotrichaceae</taxon>
        <taxon>Solobacterium</taxon>
    </lineage>
</organism>
<comment type="subcellular location">
    <subcellularLocation>
        <location evidence="2">Cytoplasm</location>
    </subcellularLocation>
</comment>
<proteinExistence type="inferred from homology"/>
<dbReference type="GO" id="GO:0005737">
    <property type="term" value="C:cytoplasm"/>
    <property type="evidence" value="ECO:0007669"/>
    <property type="project" value="UniProtKB-SubCell"/>
</dbReference>
<dbReference type="SUPFAM" id="SSF110395">
    <property type="entry name" value="CutC-like"/>
    <property type="match status" value="1"/>
</dbReference>
<protein>
    <recommendedName>
        <fullName evidence="2">PF03932 family protein CutC</fullName>
    </recommendedName>
</protein>
<evidence type="ECO:0000313" key="4">
    <source>
        <dbReference type="Proteomes" id="UP000284731"/>
    </source>
</evidence>
<dbReference type="PANTHER" id="PTHR12598:SF0">
    <property type="entry name" value="COPPER HOMEOSTASIS PROTEIN CUTC HOMOLOG"/>
    <property type="match status" value="1"/>
</dbReference>
<name>A0A412PCU1_9FIRM</name>
<dbReference type="PANTHER" id="PTHR12598">
    <property type="entry name" value="COPPER HOMEOSTASIS PROTEIN CUTC"/>
    <property type="match status" value="1"/>
</dbReference>
<keyword evidence="2" id="KW-0963">Cytoplasm</keyword>
<comment type="caution">
    <text evidence="2">Once thought to be involved in copper homeostasis, experiments in E.coli have shown this is not the case.</text>
</comment>
<dbReference type="Pfam" id="PF03932">
    <property type="entry name" value="CutC"/>
    <property type="match status" value="1"/>
</dbReference>
<dbReference type="InterPro" id="IPR036822">
    <property type="entry name" value="CutC-like_dom_sf"/>
</dbReference>
<dbReference type="AlphaFoldDB" id="A0A412PCU1"/>